<feature type="compositionally biased region" description="Gly residues" evidence="5">
    <location>
        <begin position="50"/>
        <end position="66"/>
    </location>
</feature>
<dbReference type="EMBL" id="KN847523">
    <property type="protein sequence ID" value="KIV91889.1"/>
    <property type="molecule type" value="Genomic_DNA"/>
</dbReference>
<feature type="compositionally biased region" description="Pro residues" evidence="5">
    <location>
        <begin position="109"/>
        <end position="121"/>
    </location>
</feature>
<dbReference type="Proteomes" id="UP000054302">
    <property type="component" value="Unassembled WGS sequence"/>
</dbReference>
<feature type="compositionally biased region" description="Polar residues" evidence="5">
    <location>
        <begin position="434"/>
        <end position="450"/>
    </location>
</feature>
<feature type="region of interest" description="Disordered" evidence="5">
    <location>
        <begin position="224"/>
        <end position="470"/>
    </location>
</feature>
<keyword evidence="2 4" id="KW-0863">Zinc-finger</keyword>
<keyword evidence="3 4" id="KW-0862">Zinc</keyword>
<feature type="compositionally biased region" description="Pro residues" evidence="5">
    <location>
        <begin position="7"/>
        <end position="19"/>
    </location>
</feature>
<dbReference type="HOGENOM" id="CLU_030447_0_0_1"/>
<dbReference type="InterPro" id="IPR039136">
    <property type="entry name" value="NUFIP1-like"/>
</dbReference>
<evidence type="ECO:0000313" key="8">
    <source>
        <dbReference type="Proteomes" id="UP000054302"/>
    </source>
</evidence>
<reference evidence="7 8" key="1">
    <citation type="submission" date="2015-01" db="EMBL/GenBank/DDBJ databases">
        <title>The Genome Sequence of Exophiala mesophila CBS40295.</title>
        <authorList>
            <consortium name="The Broad Institute Genomics Platform"/>
            <person name="Cuomo C."/>
            <person name="de Hoog S."/>
            <person name="Gorbushina A."/>
            <person name="Stielow B."/>
            <person name="Teixiera M."/>
            <person name="Abouelleil A."/>
            <person name="Chapman S.B."/>
            <person name="Priest M."/>
            <person name="Young S.K."/>
            <person name="Wortman J."/>
            <person name="Nusbaum C."/>
            <person name="Birren B."/>
        </authorList>
    </citation>
    <scope>NUCLEOTIDE SEQUENCE [LARGE SCALE GENOMIC DNA]</scope>
    <source>
        <strain evidence="7 8">CBS 40295</strain>
    </source>
</reference>
<feature type="domain" description="C3H1-type" evidence="6">
    <location>
        <begin position="462"/>
        <end position="490"/>
    </location>
</feature>
<dbReference type="VEuPathDB" id="FungiDB:PV10_06380"/>
<dbReference type="GeneID" id="27324225"/>
<dbReference type="AlphaFoldDB" id="A0A0D1ZD76"/>
<dbReference type="GO" id="GO:0000492">
    <property type="term" value="P:box C/D snoRNP assembly"/>
    <property type="evidence" value="ECO:0007669"/>
    <property type="project" value="TreeGrafter"/>
</dbReference>
<dbReference type="Gene3D" id="4.10.1000.10">
    <property type="entry name" value="Zinc finger, CCCH-type"/>
    <property type="match status" value="1"/>
</dbReference>
<name>A0A0D1ZD76_EXOME</name>
<feature type="compositionally biased region" description="Polar residues" evidence="5">
    <location>
        <begin position="70"/>
        <end position="93"/>
    </location>
</feature>
<evidence type="ECO:0000256" key="3">
    <source>
        <dbReference type="ARBA" id="ARBA00022833"/>
    </source>
</evidence>
<protein>
    <recommendedName>
        <fullName evidence="6">C3H1-type domain-containing protein</fullName>
    </recommendedName>
</protein>
<feature type="compositionally biased region" description="Basic and acidic residues" evidence="5">
    <location>
        <begin position="322"/>
        <end position="336"/>
    </location>
</feature>
<feature type="compositionally biased region" description="Polar residues" evidence="5">
    <location>
        <begin position="188"/>
        <end position="200"/>
    </location>
</feature>
<keyword evidence="1 4" id="KW-0479">Metal-binding</keyword>
<dbReference type="InterPro" id="IPR000571">
    <property type="entry name" value="Znf_CCCH"/>
</dbReference>
<feature type="zinc finger region" description="C3H1-type" evidence="4">
    <location>
        <begin position="462"/>
        <end position="490"/>
    </location>
</feature>
<feature type="compositionally biased region" description="Basic residues" evidence="5">
    <location>
        <begin position="501"/>
        <end position="510"/>
    </location>
</feature>
<dbReference type="PROSITE" id="PS50103">
    <property type="entry name" value="ZF_C3H1"/>
    <property type="match status" value="1"/>
</dbReference>
<feature type="compositionally biased region" description="Polar residues" evidence="5">
    <location>
        <begin position="570"/>
        <end position="581"/>
    </location>
</feature>
<sequence>MSNQPFTFPPPPPPPPKPTVDPTQQRNNDFTGGRGGYRGWRGDSFRGQGHNRGGGRGNHRGGGGGRNHTQHYGQNTSSRPYNNNNYSQPTHSYPPQKRTHNTAFTPAPNARPRPLAPPPVPSFNATIPHLLPNKPILTPPDHTPTPTKSTQPTKPPAKKNLLGLTPSLPGDSSSSEDEDEEHHLSTTVNSTSQGQGYSFTHNGRVATLRTAADIQAWIAERRKNFPTAAKAEAAKKEREEKKKKWLEEKEEQRRQREAKKVERQRKYEEEKQARQSARQAAVAEKQGAPNGAGSKEGGGTSNAGPKNEVVDSPAEKLRRRAEKAERALKRAEEALRQVRLKQAQAQAQAQAEANGMDGVTVSSQSAIPDTAIDPDATSSSGSSDSDTGTDSDSEIEGHLDISSFIGSHPDSDSDLESNPGDNDNDDDNEAPPETISTKDPSLLSHTNPLSSDADADATKALTRNSRPCKNLVQRGRCHFGSSCRYSHDLDQVKRNEEVSRTRGRGGKTIKGKSGVATKPERRKGLFQVMVDKEEEERRKNIIDAIFLLREKGMLDEPEQKTEPDSVAGSIGQQPVEVSNSN</sequence>
<dbReference type="Pfam" id="PF25585">
    <property type="entry name" value="zf-CCCH_DUS3L"/>
    <property type="match status" value="1"/>
</dbReference>
<evidence type="ECO:0000256" key="4">
    <source>
        <dbReference type="PROSITE-ProRule" id="PRU00723"/>
    </source>
</evidence>
<dbReference type="RefSeq" id="XP_016223463.1">
    <property type="nucleotide sequence ID" value="XM_016371170.1"/>
</dbReference>
<dbReference type="SUPFAM" id="SSF90229">
    <property type="entry name" value="CCCH zinc finger"/>
    <property type="match status" value="1"/>
</dbReference>
<feature type="compositionally biased region" description="Basic and acidic residues" evidence="5">
    <location>
        <begin position="232"/>
        <end position="273"/>
    </location>
</feature>
<feature type="region of interest" description="Disordered" evidence="5">
    <location>
        <begin position="553"/>
        <end position="581"/>
    </location>
</feature>
<feature type="compositionally biased region" description="Low complexity" evidence="5">
    <location>
        <begin position="377"/>
        <end position="386"/>
    </location>
</feature>
<organism evidence="7 8">
    <name type="scientific">Exophiala mesophila</name>
    <name type="common">Black yeast-like fungus</name>
    <dbReference type="NCBI Taxonomy" id="212818"/>
    <lineage>
        <taxon>Eukaryota</taxon>
        <taxon>Fungi</taxon>
        <taxon>Dikarya</taxon>
        <taxon>Ascomycota</taxon>
        <taxon>Pezizomycotina</taxon>
        <taxon>Eurotiomycetes</taxon>
        <taxon>Chaetothyriomycetidae</taxon>
        <taxon>Chaetothyriales</taxon>
        <taxon>Herpotrichiellaceae</taxon>
        <taxon>Exophiala</taxon>
    </lineage>
</organism>
<evidence type="ECO:0000256" key="2">
    <source>
        <dbReference type="ARBA" id="ARBA00022771"/>
    </source>
</evidence>
<dbReference type="GO" id="GO:0003723">
    <property type="term" value="F:RNA binding"/>
    <property type="evidence" value="ECO:0007669"/>
    <property type="project" value="InterPro"/>
</dbReference>
<evidence type="ECO:0000313" key="7">
    <source>
        <dbReference type="EMBL" id="KIV91889.1"/>
    </source>
</evidence>
<gene>
    <name evidence="7" type="ORF">PV10_06380</name>
</gene>
<dbReference type="PANTHER" id="PTHR13309:SF0">
    <property type="entry name" value="FMR1-INTERACTING PROTEIN NUFIP1"/>
    <property type="match status" value="1"/>
</dbReference>
<dbReference type="Pfam" id="PF10453">
    <property type="entry name" value="NUFIP1"/>
    <property type="match status" value="1"/>
</dbReference>
<dbReference type="PANTHER" id="PTHR13309">
    <property type="entry name" value="NUCLEAR FRAGILE X MENTAL RETARDATION PROTEIN INTERACTING PROTEIN 1"/>
    <property type="match status" value="1"/>
</dbReference>
<dbReference type="GO" id="GO:0005634">
    <property type="term" value="C:nucleus"/>
    <property type="evidence" value="ECO:0007669"/>
    <property type="project" value="TreeGrafter"/>
</dbReference>
<evidence type="ECO:0000256" key="1">
    <source>
        <dbReference type="ARBA" id="ARBA00022723"/>
    </source>
</evidence>
<proteinExistence type="predicted"/>
<feature type="compositionally biased region" description="Basic and acidic residues" evidence="5">
    <location>
        <begin position="553"/>
        <end position="563"/>
    </location>
</feature>
<evidence type="ECO:0000256" key="5">
    <source>
        <dbReference type="SAM" id="MobiDB-lite"/>
    </source>
</evidence>
<accession>A0A0D1ZD76</accession>
<feature type="compositionally biased region" description="Low complexity" evidence="5">
    <location>
        <begin position="342"/>
        <end position="351"/>
    </location>
</feature>
<feature type="compositionally biased region" description="Polar residues" evidence="5">
    <location>
        <begin position="21"/>
        <end position="30"/>
    </location>
</feature>
<evidence type="ECO:0000259" key="6">
    <source>
        <dbReference type="PROSITE" id="PS50103"/>
    </source>
</evidence>
<dbReference type="GO" id="GO:0008270">
    <property type="term" value="F:zinc ion binding"/>
    <property type="evidence" value="ECO:0007669"/>
    <property type="project" value="UniProtKB-KW"/>
</dbReference>
<dbReference type="InterPro" id="IPR019496">
    <property type="entry name" value="NUFIP1_cons_dom"/>
</dbReference>
<dbReference type="OMA" id="VMEAIVW"/>
<feature type="region of interest" description="Disordered" evidence="5">
    <location>
        <begin position="494"/>
        <end position="520"/>
    </location>
</feature>
<keyword evidence="8" id="KW-1185">Reference proteome</keyword>
<feature type="compositionally biased region" description="Low complexity" evidence="5">
    <location>
        <begin position="144"/>
        <end position="173"/>
    </location>
</feature>
<feature type="region of interest" description="Disordered" evidence="5">
    <location>
        <begin position="1"/>
        <end position="200"/>
    </location>
</feature>
<dbReference type="OrthoDB" id="273070at2759"/>
<dbReference type="InterPro" id="IPR036855">
    <property type="entry name" value="Znf_CCCH_sf"/>
</dbReference>
<feature type="compositionally biased region" description="Low complexity" evidence="5">
    <location>
        <begin position="274"/>
        <end position="284"/>
    </location>
</feature>